<dbReference type="PANTHER" id="PTHR31989">
    <property type="entry name" value="NAC DOMAIN-CONTAINING PROTEIN 82-RELATED"/>
    <property type="match status" value="1"/>
</dbReference>
<dbReference type="SMR" id="A0A251PYI6"/>
<dbReference type="GO" id="GO:0005634">
    <property type="term" value="C:nucleus"/>
    <property type="evidence" value="ECO:0007669"/>
    <property type="project" value="UniProtKB-SubCell"/>
</dbReference>
<evidence type="ECO:0000256" key="3">
    <source>
        <dbReference type="ARBA" id="ARBA00023125"/>
    </source>
</evidence>
<proteinExistence type="predicted"/>
<dbReference type="OrthoDB" id="1166662at2759"/>
<feature type="region of interest" description="Disordered" evidence="6">
    <location>
        <begin position="166"/>
        <end position="194"/>
    </location>
</feature>
<evidence type="ECO:0000313" key="8">
    <source>
        <dbReference type="EMBL" id="ONI16627.1"/>
    </source>
</evidence>
<sequence>MAPNNIPMGFKFRPSDEELLGYYLLNKVRGSSFKYENVIPEFDLYGRIEPWDVWNQFGGNKLEDGDDLYFFTKLKSSSAKNTRMARTIGSGSWKAENSGKKVPDPKDKKNDLGMWKRLHYENPKSDQNGCWIMHEYSLRPSLVKPKPNSTHRFVVCRIRKNHMRKRKFTSTAAKETHGIPSLQSQNKKQRQQETSFDEYLIGNSTPMSQAIGGGPTETQSPQDCPFFAYPITMVDDAIQFHGDVLMGGFSPLVDSAQSFTEQADFGSYNQERTECIIEFDETHATQQGLTDNNIGAAATEETDCQFGSENSQPDNVDFSIDYGWLHHLIQVDDDDVTTATPSGSQSIHQSAVNDEERPAYDPSSQSLTTESALEFGMSSENQTGAQLGVGTESAQVNASEFQVHNEDMLDFLNTATFDQLVDLFQFPDDDDDDEVQAFTTESSVMGIMG</sequence>
<keyword evidence="9" id="KW-1185">Reference proteome</keyword>
<dbReference type="Gene3D" id="2.170.150.80">
    <property type="entry name" value="NAC domain"/>
    <property type="match status" value="1"/>
</dbReference>
<dbReference type="EMBL" id="CM007653">
    <property type="protein sequence ID" value="ONI16627.1"/>
    <property type="molecule type" value="Genomic_DNA"/>
</dbReference>
<dbReference type="SUPFAM" id="SSF101941">
    <property type="entry name" value="NAC domain"/>
    <property type="match status" value="1"/>
</dbReference>
<dbReference type="eggNOG" id="ENOG502R7IY">
    <property type="taxonomic scope" value="Eukaryota"/>
</dbReference>
<dbReference type="InterPro" id="IPR003441">
    <property type="entry name" value="NAC-dom"/>
</dbReference>
<evidence type="ECO:0000256" key="5">
    <source>
        <dbReference type="ARBA" id="ARBA00023242"/>
    </source>
</evidence>
<evidence type="ECO:0000259" key="7">
    <source>
        <dbReference type="PROSITE" id="PS51005"/>
    </source>
</evidence>
<dbReference type="Gramene" id="ONI16627">
    <property type="protein sequence ID" value="ONI16627"/>
    <property type="gene ID" value="PRUPE_3G111400"/>
</dbReference>
<dbReference type="PROSITE" id="PS51005">
    <property type="entry name" value="NAC"/>
    <property type="match status" value="1"/>
</dbReference>
<feature type="compositionally biased region" description="Polar residues" evidence="6">
    <location>
        <begin position="337"/>
        <end position="352"/>
    </location>
</feature>
<evidence type="ECO:0000256" key="1">
    <source>
        <dbReference type="ARBA" id="ARBA00004123"/>
    </source>
</evidence>
<dbReference type="Pfam" id="PF02365">
    <property type="entry name" value="NAM"/>
    <property type="match status" value="1"/>
</dbReference>
<dbReference type="Proteomes" id="UP000006882">
    <property type="component" value="Chromosome G3"/>
</dbReference>
<dbReference type="STRING" id="3760.A0A251PYI6"/>
<evidence type="ECO:0000313" key="9">
    <source>
        <dbReference type="Proteomes" id="UP000006882"/>
    </source>
</evidence>
<dbReference type="InterPro" id="IPR036093">
    <property type="entry name" value="NAC_dom_sf"/>
</dbReference>
<feature type="domain" description="NAC" evidence="7">
    <location>
        <begin position="6"/>
        <end position="161"/>
    </location>
</feature>
<dbReference type="GO" id="GO:0006355">
    <property type="term" value="P:regulation of DNA-templated transcription"/>
    <property type="evidence" value="ECO:0007669"/>
    <property type="project" value="InterPro"/>
</dbReference>
<keyword evidence="3" id="KW-0238">DNA-binding</keyword>
<keyword evidence="2" id="KW-0805">Transcription regulation</keyword>
<feature type="region of interest" description="Disordered" evidence="6">
    <location>
        <begin position="335"/>
        <end position="366"/>
    </location>
</feature>
<protein>
    <recommendedName>
        <fullName evidence="7">NAC domain-containing protein</fullName>
    </recommendedName>
</protein>
<reference evidence="8 9" key="1">
    <citation type="journal article" date="2013" name="Nat. Genet.">
        <title>The high-quality draft genome of peach (Prunus persica) identifies unique patterns of genetic diversity, domestication and genome evolution.</title>
        <authorList>
            <consortium name="International Peach Genome Initiative"/>
            <person name="Verde I."/>
            <person name="Abbott A.G."/>
            <person name="Scalabrin S."/>
            <person name="Jung S."/>
            <person name="Shu S."/>
            <person name="Marroni F."/>
            <person name="Zhebentyayeva T."/>
            <person name="Dettori M.T."/>
            <person name="Grimwood J."/>
            <person name="Cattonaro F."/>
            <person name="Zuccolo A."/>
            <person name="Rossini L."/>
            <person name="Jenkins J."/>
            <person name="Vendramin E."/>
            <person name="Meisel L.A."/>
            <person name="Decroocq V."/>
            <person name="Sosinski B."/>
            <person name="Prochnik S."/>
            <person name="Mitros T."/>
            <person name="Policriti A."/>
            <person name="Cipriani G."/>
            <person name="Dondini L."/>
            <person name="Ficklin S."/>
            <person name="Goodstein D.M."/>
            <person name="Xuan P."/>
            <person name="Del Fabbro C."/>
            <person name="Aramini V."/>
            <person name="Copetti D."/>
            <person name="Gonzalez S."/>
            <person name="Horner D.S."/>
            <person name="Falchi R."/>
            <person name="Lucas S."/>
            <person name="Mica E."/>
            <person name="Maldonado J."/>
            <person name="Lazzari B."/>
            <person name="Bielenberg D."/>
            <person name="Pirona R."/>
            <person name="Miculan M."/>
            <person name="Barakat A."/>
            <person name="Testolin R."/>
            <person name="Stella A."/>
            <person name="Tartarini S."/>
            <person name="Tonutti P."/>
            <person name="Arus P."/>
            <person name="Orellana A."/>
            <person name="Wells C."/>
            <person name="Main D."/>
            <person name="Vizzotto G."/>
            <person name="Silva H."/>
            <person name="Salamini F."/>
            <person name="Schmutz J."/>
            <person name="Morgante M."/>
            <person name="Rokhsar D.S."/>
        </authorList>
    </citation>
    <scope>NUCLEOTIDE SEQUENCE [LARGE SCALE GENOMIC DNA]</scope>
    <source>
        <strain evidence="9">cv. Nemared</strain>
    </source>
</reference>
<accession>A0A251PYI6</accession>
<keyword evidence="5" id="KW-0539">Nucleus</keyword>
<gene>
    <name evidence="8" type="ORF">PRUPE_3G111400</name>
</gene>
<evidence type="ECO:0000256" key="4">
    <source>
        <dbReference type="ARBA" id="ARBA00023163"/>
    </source>
</evidence>
<dbReference type="GO" id="GO:0003677">
    <property type="term" value="F:DNA binding"/>
    <property type="evidence" value="ECO:0007669"/>
    <property type="project" value="UniProtKB-KW"/>
</dbReference>
<name>A0A251PYI6_PRUPE</name>
<dbReference type="AlphaFoldDB" id="A0A251PYI6"/>
<evidence type="ECO:0000256" key="2">
    <source>
        <dbReference type="ARBA" id="ARBA00023015"/>
    </source>
</evidence>
<keyword evidence="4" id="KW-0804">Transcription</keyword>
<evidence type="ECO:0000256" key="6">
    <source>
        <dbReference type="SAM" id="MobiDB-lite"/>
    </source>
</evidence>
<comment type="subcellular location">
    <subcellularLocation>
        <location evidence="1">Nucleus</location>
    </subcellularLocation>
</comment>
<organism evidence="8 9">
    <name type="scientific">Prunus persica</name>
    <name type="common">Peach</name>
    <name type="synonym">Amygdalus persica</name>
    <dbReference type="NCBI Taxonomy" id="3760"/>
    <lineage>
        <taxon>Eukaryota</taxon>
        <taxon>Viridiplantae</taxon>
        <taxon>Streptophyta</taxon>
        <taxon>Embryophyta</taxon>
        <taxon>Tracheophyta</taxon>
        <taxon>Spermatophyta</taxon>
        <taxon>Magnoliopsida</taxon>
        <taxon>eudicotyledons</taxon>
        <taxon>Gunneridae</taxon>
        <taxon>Pentapetalae</taxon>
        <taxon>rosids</taxon>
        <taxon>fabids</taxon>
        <taxon>Rosales</taxon>
        <taxon>Rosaceae</taxon>
        <taxon>Amygdaloideae</taxon>
        <taxon>Amygdaleae</taxon>
        <taxon>Prunus</taxon>
    </lineage>
</organism>